<dbReference type="AlphaFoldDB" id="A0A2H6KHP2"/>
<dbReference type="RefSeq" id="XP_028868753.1">
    <property type="nucleotide sequence ID" value="XM_029012920.1"/>
</dbReference>
<feature type="domain" description="Splicing factor Cactin C-terminal" evidence="4">
    <location>
        <begin position="369"/>
        <end position="487"/>
    </location>
</feature>
<name>A0A2H6KHP2_9APIC</name>
<dbReference type="PANTHER" id="PTHR21737">
    <property type="entry name" value="POLYGLUTAMINE BINDING PROTEIN 1/MARVEL MEMBRANE-ASSOCIATING DOMAIN CONTAINING 3"/>
    <property type="match status" value="1"/>
</dbReference>
<feature type="compositionally biased region" description="Basic and acidic residues" evidence="3">
    <location>
        <begin position="21"/>
        <end position="32"/>
    </location>
</feature>
<feature type="domain" description="Splicing factor cactin central" evidence="5">
    <location>
        <begin position="141"/>
        <end position="303"/>
    </location>
</feature>
<dbReference type="EMBL" id="BDSA01000005">
    <property type="protein sequence ID" value="GBE62510.1"/>
    <property type="molecule type" value="Genomic_DNA"/>
</dbReference>
<dbReference type="VEuPathDB" id="PiroplasmaDB:BOVATA_040030"/>
<dbReference type="InterPro" id="IPR019134">
    <property type="entry name" value="Cactin_C"/>
</dbReference>
<comment type="similarity">
    <text evidence="1">Belongs to the CACTIN family.</text>
</comment>
<reference evidence="6 7" key="1">
    <citation type="journal article" date="2017" name="BMC Genomics">
        <title>Whole-genome assembly of Babesia ovata and comparative genomics between closely related pathogens.</title>
        <authorList>
            <person name="Yamagishi J."/>
            <person name="Asada M."/>
            <person name="Hakimi H."/>
            <person name="Tanaka T.Q."/>
            <person name="Sugimoto C."/>
            <person name="Kawazu S."/>
        </authorList>
    </citation>
    <scope>NUCLEOTIDE SEQUENCE [LARGE SCALE GENOMIC DNA]</scope>
    <source>
        <strain evidence="6 7">Miyake</strain>
    </source>
</reference>
<evidence type="ECO:0000256" key="3">
    <source>
        <dbReference type="SAM" id="MobiDB-lite"/>
    </source>
</evidence>
<feature type="compositionally biased region" description="Low complexity" evidence="3">
    <location>
        <begin position="124"/>
        <end position="137"/>
    </location>
</feature>
<comment type="caution">
    <text evidence="6">The sequence shown here is derived from an EMBL/GenBank/DDBJ whole genome shotgun (WGS) entry which is preliminary data.</text>
</comment>
<dbReference type="GO" id="GO:0005737">
    <property type="term" value="C:cytoplasm"/>
    <property type="evidence" value="ECO:0007669"/>
    <property type="project" value="TreeGrafter"/>
</dbReference>
<gene>
    <name evidence="6" type="ORF">BOVATA_040030</name>
</gene>
<evidence type="ECO:0000259" key="5">
    <source>
        <dbReference type="Pfam" id="PF10312"/>
    </source>
</evidence>
<dbReference type="Proteomes" id="UP000236319">
    <property type="component" value="Unassembled WGS sequence"/>
</dbReference>
<dbReference type="Pfam" id="PF09732">
    <property type="entry name" value="CactinC_cactus"/>
    <property type="match status" value="1"/>
</dbReference>
<evidence type="ECO:0000313" key="7">
    <source>
        <dbReference type="Proteomes" id="UP000236319"/>
    </source>
</evidence>
<dbReference type="InterPro" id="IPR018816">
    <property type="entry name" value="Cactin_central"/>
</dbReference>
<keyword evidence="7" id="KW-1185">Reference proteome</keyword>
<accession>A0A2H6KHP2</accession>
<dbReference type="SMART" id="SM01050">
    <property type="entry name" value="CactinC_cactus"/>
    <property type="match status" value="1"/>
</dbReference>
<dbReference type="GO" id="GO:0005681">
    <property type="term" value="C:spliceosomal complex"/>
    <property type="evidence" value="ECO:0007669"/>
    <property type="project" value="TreeGrafter"/>
</dbReference>
<feature type="region of interest" description="Disordered" evidence="3">
    <location>
        <begin position="55"/>
        <end position="145"/>
    </location>
</feature>
<dbReference type="Pfam" id="PF10312">
    <property type="entry name" value="Cactin_mid"/>
    <property type="match status" value="1"/>
</dbReference>
<proteinExistence type="inferred from homology"/>
<dbReference type="GO" id="GO:0045292">
    <property type="term" value="P:mRNA cis splicing, via spliceosome"/>
    <property type="evidence" value="ECO:0007669"/>
    <property type="project" value="TreeGrafter"/>
</dbReference>
<evidence type="ECO:0000256" key="1">
    <source>
        <dbReference type="ARBA" id="ARBA00006895"/>
    </source>
</evidence>
<sequence>MRGVPAHGGVCGGGTSAGRDAQSDSSRDEKSKKAATVNFGGADGKVLTFVVASTEGVASQADESAPTWKRLWKRKAAPSTTDKADSDPHITPDTVADVKESDEKAGPSNADDSVDGGPTKRAKQAPTTIAQPPATAKTDTELSSSDDYFKKEDEFMLRQELEKSKLRVKDGRGTELDNLLVSGTPVTSVVDLFDGDDHATLLQHLELLKAHMHFCEDDNKRSLIKALETIVNSRLLGDVAGEVSESVSSKINSILSTKSVSELEGYESEIKKKMTSDDVVDTNFWEAVLSRIPFFKACCVVREYNNGTPAENVANSNVKPVTPKAPASRADGSARVVADPKYERFMKSLKLETDEHILTEDVPYGNSSGQKPRFAARVTLSYEWSSYNLSHFDPNNPPPKSVQGFKFSIFFSKLENPRAVPQWKLAKDGTSTDTCLLVFKGGRPYAPVAFRIPAREWDTDPSRGFKNCFSEGVLHLYFNFRRLVYRR</sequence>
<dbReference type="PANTHER" id="PTHR21737:SF4">
    <property type="entry name" value="SPLICING FACTOR CACTIN"/>
    <property type="match status" value="1"/>
</dbReference>
<evidence type="ECO:0000256" key="2">
    <source>
        <dbReference type="ARBA" id="ARBA00034534"/>
    </source>
</evidence>
<feature type="region of interest" description="Disordered" evidence="3">
    <location>
        <begin position="1"/>
        <end position="39"/>
    </location>
</feature>
<dbReference type="OrthoDB" id="265955at2759"/>
<evidence type="ECO:0000259" key="4">
    <source>
        <dbReference type="Pfam" id="PF09732"/>
    </source>
</evidence>
<evidence type="ECO:0000313" key="6">
    <source>
        <dbReference type="EMBL" id="GBE62510.1"/>
    </source>
</evidence>
<protein>
    <recommendedName>
        <fullName evidence="2">Splicing factor Cactin</fullName>
    </recommendedName>
</protein>
<dbReference type="GeneID" id="39876280"/>
<feature type="compositionally biased region" description="Basic and acidic residues" evidence="3">
    <location>
        <begin position="82"/>
        <end position="105"/>
    </location>
</feature>
<organism evidence="6 7">
    <name type="scientific">Babesia ovata</name>
    <dbReference type="NCBI Taxonomy" id="189622"/>
    <lineage>
        <taxon>Eukaryota</taxon>
        <taxon>Sar</taxon>
        <taxon>Alveolata</taxon>
        <taxon>Apicomplexa</taxon>
        <taxon>Aconoidasida</taxon>
        <taxon>Piroplasmida</taxon>
        <taxon>Babesiidae</taxon>
        <taxon>Babesia</taxon>
    </lineage>
</organism>